<dbReference type="RefSeq" id="WP_091012082.1">
    <property type="nucleotide sequence ID" value="NZ_CP041743.1"/>
</dbReference>
<reference evidence="2 3" key="1">
    <citation type="submission" date="2016-10" db="EMBL/GenBank/DDBJ databases">
        <authorList>
            <person name="de Groot N.N."/>
        </authorList>
    </citation>
    <scope>NUCLEOTIDE SEQUENCE [LARGE SCALE GENOMIC DNA]</scope>
    <source>
        <strain evidence="2 3">LMG 23650</strain>
    </source>
</reference>
<proteinExistence type="predicted"/>
<evidence type="ECO:0000313" key="3">
    <source>
        <dbReference type="Proteomes" id="UP000199548"/>
    </source>
</evidence>
<dbReference type="OrthoDB" id="9154447at2"/>
<dbReference type="Proteomes" id="UP000199548">
    <property type="component" value="Unassembled WGS sequence"/>
</dbReference>
<keyword evidence="1" id="KW-0812">Transmembrane</keyword>
<keyword evidence="1" id="KW-0472">Membrane</keyword>
<evidence type="ECO:0000256" key="1">
    <source>
        <dbReference type="SAM" id="Phobius"/>
    </source>
</evidence>
<name>A0A1I3L8J2_9BURK</name>
<feature type="transmembrane region" description="Helical" evidence="1">
    <location>
        <begin position="112"/>
        <end position="132"/>
    </location>
</feature>
<keyword evidence="3" id="KW-1185">Reference proteome</keyword>
<dbReference type="AlphaFoldDB" id="A0A1I3L8J2"/>
<evidence type="ECO:0000313" key="2">
    <source>
        <dbReference type="EMBL" id="SFI80826.1"/>
    </source>
</evidence>
<sequence>MHAQVFVIQRRSLPVFSNHATGFLQTAQAGKSRSLPFNLSAALILAAFGLWRYWLIWIMLQLDHGIALAWQLVLAGPSKWADFINWLAQNYHVAISAHPGSHGAEASTQNMLWIWFGEAVIIFAVALLVAWVGSRRIYSERAGKWAETTLKVDVAAVDATSDALRAAFERSRGSPPKPIAPNPPRRVLYSNWSRCLLTRACVRSALPR</sequence>
<protein>
    <submittedName>
        <fullName evidence="2">Uncharacterized protein</fullName>
    </submittedName>
</protein>
<keyword evidence="1" id="KW-1133">Transmembrane helix</keyword>
<feature type="transmembrane region" description="Helical" evidence="1">
    <location>
        <begin position="35"/>
        <end position="54"/>
    </location>
</feature>
<gene>
    <name evidence="2" type="ORF">SAMN05192543_104287</name>
</gene>
<dbReference type="EMBL" id="FOQU01000004">
    <property type="protein sequence ID" value="SFI80826.1"/>
    <property type="molecule type" value="Genomic_DNA"/>
</dbReference>
<accession>A0A1I3L8J2</accession>
<organism evidence="2 3">
    <name type="scientific">Paraburkholderia megapolitana</name>
    <dbReference type="NCBI Taxonomy" id="420953"/>
    <lineage>
        <taxon>Bacteria</taxon>
        <taxon>Pseudomonadati</taxon>
        <taxon>Pseudomonadota</taxon>
        <taxon>Betaproteobacteria</taxon>
        <taxon>Burkholderiales</taxon>
        <taxon>Burkholderiaceae</taxon>
        <taxon>Paraburkholderia</taxon>
    </lineage>
</organism>